<accession>A0ABY5LFS6</accession>
<sequence length="288" mass="31964">MYKGLWATLLLLSSSLCAEPLFWSAEKGDLKYLILGSVHVGDESMFPLPQAIVDTLQASDGLILEADIRKNQNVAYPEQTLSSKDVLSDTQIATLKNIASQLQINANELLSSPPWAAALLIQMKQIESFGYSSDTGVDLMLMYKATTRNIPVLSLETVQFQIDLLTGQQESGKELLISALDDFNDAEKATHCLIDSWKAGDLEKLNEFSGLTELSPEFEQAFIHQRNTDWVNKLSKPSWLPNPEGSYVLVVGTLHLVGDRNVLVQLRKQGFKVTQQSNSKKANCQFKS</sequence>
<dbReference type="InterPro" id="IPR047111">
    <property type="entry name" value="YbaP-like"/>
</dbReference>
<evidence type="ECO:0000313" key="3">
    <source>
        <dbReference type="Proteomes" id="UP001058602"/>
    </source>
</evidence>
<dbReference type="InterPro" id="IPR002816">
    <property type="entry name" value="TraB/PrgY/GumN_fam"/>
</dbReference>
<evidence type="ECO:0000313" key="2">
    <source>
        <dbReference type="EMBL" id="UUM29922.1"/>
    </source>
</evidence>
<dbReference type="CDD" id="cd14789">
    <property type="entry name" value="Tiki"/>
    <property type="match status" value="1"/>
</dbReference>
<dbReference type="Proteomes" id="UP001058602">
    <property type="component" value="Chromosome 1"/>
</dbReference>
<evidence type="ECO:0000256" key="1">
    <source>
        <dbReference type="SAM" id="SignalP"/>
    </source>
</evidence>
<reference evidence="2" key="1">
    <citation type="submission" date="2022-07" db="EMBL/GenBank/DDBJ databases">
        <title>Complete genome of Vibrio japonicus strain JCM 31412T and phylogenomic assessment of the Nereis clade of the genus Vibrio.</title>
        <authorList>
            <person name="Shlafstein M.D."/>
            <person name="Emsley S.A."/>
            <person name="Ushijima B."/>
            <person name="Videau P."/>
            <person name="Saw J.H."/>
        </authorList>
    </citation>
    <scope>NUCLEOTIDE SEQUENCE</scope>
    <source>
        <strain evidence="2">JCM 31412</strain>
    </source>
</reference>
<organism evidence="2 3">
    <name type="scientific">Vibrio japonicus</name>
    <dbReference type="NCBI Taxonomy" id="1824638"/>
    <lineage>
        <taxon>Bacteria</taxon>
        <taxon>Pseudomonadati</taxon>
        <taxon>Pseudomonadota</taxon>
        <taxon>Gammaproteobacteria</taxon>
        <taxon>Vibrionales</taxon>
        <taxon>Vibrionaceae</taxon>
        <taxon>Vibrio</taxon>
    </lineage>
</organism>
<dbReference type="PANTHER" id="PTHR40590">
    <property type="entry name" value="CYTOPLASMIC PROTEIN-RELATED"/>
    <property type="match status" value="1"/>
</dbReference>
<name>A0ABY5LFS6_9VIBR</name>
<dbReference type="Pfam" id="PF01963">
    <property type="entry name" value="TraB_PrgY_gumN"/>
    <property type="match status" value="1"/>
</dbReference>
<feature type="chain" id="PRO_5045386181" evidence="1">
    <location>
        <begin position="19"/>
        <end position="288"/>
    </location>
</feature>
<dbReference type="EMBL" id="CP102096">
    <property type="protein sequence ID" value="UUM29922.1"/>
    <property type="molecule type" value="Genomic_DNA"/>
</dbReference>
<keyword evidence="1" id="KW-0732">Signal</keyword>
<feature type="signal peptide" evidence="1">
    <location>
        <begin position="1"/>
        <end position="18"/>
    </location>
</feature>
<keyword evidence="3" id="KW-1185">Reference proteome</keyword>
<proteinExistence type="predicted"/>
<dbReference type="RefSeq" id="WP_257083711.1">
    <property type="nucleotide sequence ID" value="NZ_CP102096.1"/>
</dbReference>
<dbReference type="PANTHER" id="PTHR40590:SF1">
    <property type="entry name" value="CYTOPLASMIC PROTEIN"/>
    <property type="match status" value="1"/>
</dbReference>
<gene>
    <name evidence="2" type="ORF">NP165_09375</name>
</gene>
<protein>
    <submittedName>
        <fullName evidence="2">TraB/GumN family protein</fullName>
    </submittedName>
</protein>